<feature type="domain" description="Trehalase-like N-terminal" evidence="2">
    <location>
        <begin position="22"/>
        <end position="146"/>
    </location>
</feature>
<evidence type="ECO:0000259" key="2">
    <source>
        <dbReference type="Pfam" id="PF19291"/>
    </source>
</evidence>
<name>A0A1G6IFU9_9MICO</name>
<dbReference type="InterPro" id="IPR045582">
    <property type="entry name" value="Trehalase-like_N"/>
</dbReference>
<evidence type="ECO:0000313" key="3">
    <source>
        <dbReference type="EMBL" id="SDC05422.1"/>
    </source>
</evidence>
<proteinExistence type="predicted"/>
<dbReference type="GO" id="GO:0004553">
    <property type="term" value="F:hydrolase activity, hydrolyzing O-glycosyl compounds"/>
    <property type="evidence" value="ECO:0007669"/>
    <property type="project" value="TreeGrafter"/>
</dbReference>
<dbReference type="PANTHER" id="PTHR31616">
    <property type="entry name" value="TREHALASE"/>
    <property type="match status" value="1"/>
</dbReference>
<dbReference type="SUPFAM" id="SSF48208">
    <property type="entry name" value="Six-hairpin glycosidases"/>
    <property type="match status" value="1"/>
</dbReference>
<dbReference type="GO" id="GO:0005975">
    <property type="term" value="P:carbohydrate metabolic process"/>
    <property type="evidence" value="ECO:0007669"/>
    <property type="project" value="InterPro"/>
</dbReference>
<evidence type="ECO:0000313" key="4">
    <source>
        <dbReference type="Proteomes" id="UP000183203"/>
    </source>
</evidence>
<reference evidence="3 4" key="1">
    <citation type="submission" date="2016-09" db="EMBL/GenBank/DDBJ databases">
        <authorList>
            <person name="Capua I."/>
            <person name="De Benedictis P."/>
            <person name="Joannis T."/>
            <person name="Lombin L.H."/>
            <person name="Cattoli G."/>
        </authorList>
    </citation>
    <scope>NUCLEOTIDE SEQUENCE [LARGE SCALE GENOMIC DNA]</scope>
    <source>
        <strain evidence="3 4">NIO-1002</strain>
    </source>
</reference>
<dbReference type="STRING" id="993073.AS029_06240"/>
<organism evidence="3 4">
    <name type="scientific">Microbacterium enclense</name>
    <dbReference type="NCBI Taxonomy" id="993073"/>
    <lineage>
        <taxon>Bacteria</taxon>
        <taxon>Bacillati</taxon>
        <taxon>Actinomycetota</taxon>
        <taxon>Actinomycetes</taxon>
        <taxon>Micrococcales</taxon>
        <taxon>Microbacteriaceae</taxon>
        <taxon>Microbacterium</taxon>
    </lineage>
</organism>
<dbReference type="Pfam" id="PF19291">
    <property type="entry name" value="TREH_N"/>
    <property type="match status" value="1"/>
</dbReference>
<dbReference type="Proteomes" id="UP000183203">
    <property type="component" value="Unassembled WGS sequence"/>
</dbReference>
<dbReference type="PANTHER" id="PTHR31616:SF0">
    <property type="entry name" value="GLUCAN 1,4-ALPHA-GLUCOSIDASE"/>
    <property type="match status" value="1"/>
</dbReference>
<sequence length="613" mass="67083">MDATSATHGRDVGGLCHDPRVTTPIEEYALLSNCRSAALVSRDGRVDWLCLPRYDSGSMFAALLGDESHGAWSVRPADPDARATRRYDGDTFVLVTRWETATGIADVYDAMPVDEGVDALIRRVVGVSGEVDFVSEVRLRFDYARAVPWVRQVGHHGEHVILAVAGPDAVTIRGPRLIAADTAHRGRWTTEAGVSVDSVLAWGPSWRDAPAAFDVEAALERTREWWAAWADRVQSAGTHAALVTRSLMVLRALTHSETGGIVAAATTSLPEAFGGSRNWDYRYVWLRDAALTLSAYIDHGYLDAAQRWRTWLLRAIAGDPADVQIMYGIAGERDLPEREIPSLPGYGGAAPVRIGNGAVTQYQADVIGEVMVALEAARNAGVEETTFSWSLQRALLNQLAGEVDKPDLGIWEMRGAPHFFTHSRAMVWAAFDRGIRAVEEGGHDGEVETWRTLRDRVRADIDAHGVHQGGWFTQHFDTDEVDASLLVLPQVGFCAYGDPRMLATVARMEETLMPDGWLLRYRTTGVDGLTGDEHPFLACSFWLVGQYAHSGRRDEAVALMHRLTAVANDLGLLSEEYDPTTDRQAGNTPQALSHLALVGAADALDATAPRRDE</sequence>
<dbReference type="InterPro" id="IPR008928">
    <property type="entry name" value="6-hairpin_glycosidase_sf"/>
</dbReference>
<dbReference type="InterPro" id="IPR011613">
    <property type="entry name" value="GH15-like"/>
</dbReference>
<feature type="domain" description="GH15-like" evidence="1">
    <location>
        <begin position="239"/>
        <end position="601"/>
    </location>
</feature>
<accession>A0A1G6IFU9</accession>
<dbReference type="EMBL" id="FMYG01000003">
    <property type="protein sequence ID" value="SDC05422.1"/>
    <property type="molecule type" value="Genomic_DNA"/>
</dbReference>
<protein>
    <submittedName>
        <fullName evidence="3">Glucoamylase (Glucan-1,4-alpha-glucosidase), GH15 family</fullName>
    </submittedName>
</protein>
<dbReference type="Pfam" id="PF00723">
    <property type="entry name" value="Glyco_hydro_15"/>
    <property type="match status" value="1"/>
</dbReference>
<dbReference type="InterPro" id="IPR012341">
    <property type="entry name" value="6hp_glycosidase-like_sf"/>
</dbReference>
<evidence type="ECO:0000259" key="1">
    <source>
        <dbReference type="Pfam" id="PF00723"/>
    </source>
</evidence>
<gene>
    <name evidence="3" type="ORF">SAMN05216418_1506</name>
</gene>
<dbReference type="Gene3D" id="1.50.10.10">
    <property type="match status" value="1"/>
</dbReference>
<dbReference type="AlphaFoldDB" id="A0A1G6IFU9"/>